<proteinExistence type="predicted"/>
<dbReference type="AlphaFoldDB" id="A0A841BMY8"/>
<accession>A0A841BMY8</accession>
<comment type="caution">
    <text evidence="1">The sequence shown here is derived from an EMBL/GenBank/DDBJ whole genome shotgun (WGS) entry which is preliminary data.</text>
</comment>
<reference evidence="1 2" key="1">
    <citation type="submission" date="2020-08" db="EMBL/GenBank/DDBJ databases">
        <title>Sequencing the genomes of 1000 actinobacteria strains.</title>
        <authorList>
            <person name="Klenk H.-P."/>
        </authorList>
    </citation>
    <scope>NUCLEOTIDE SEQUENCE [LARGE SCALE GENOMIC DNA]</scope>
    <source>
        <strain evidence="1 2">DSM 45362</strain>
    </source>
</reference>
<dbReference type="Proteomes" id="UP000587527">
    <property type="component" value="Unassembled WGS sequence"/>
</dbReference>
<dbReference type="RefSeq" id="WP_184834728.1">
    <property type="nucleotide sequence ID" value="NZ_JACHMN010000002.1"/>
</dbReference>
<keyword evidence="2" id="KW-1185">Reference proteome</keyword>
<protein>
    <submittedName>
        <fullName evidence="1">Uncharacterized protein</fullName>
    </submittedName>
</protein>
<name>A0A841BMY8_9ACTN</name>
<dbReference type="EMBL" id="JACHMN010000002">
    <property type="protein sequence ID" value="MBB5868646.1"/>
    <property type="molecule type" value="Genomic_DNA"/>
</dbReference>
<sequence>MSRLPFPAGLIDLCVQVLAEHHDDGTGTCAACRRRLGDCSARRNCTNVLRRAGYNPAKFDTTALMGETAYVRPAFVFE</sequence>
<evidence type="ECO:0000313" key="2">
    <source>
        <dbReference type="Proteomes" id="UP000587527"/>
    </source>
</evidence>
<evidence type="ECO:0000313" key="1">
    <source>
        <dbReference type="EMBL" id="MBB5868646.1"/>
    </source>
</evidence>
<gene>
    <name evidence="1" type="ORF">F4553_002025</name>
</gene>
<organism evidence="1 2">
    <name type="scientific">Allocatelliglobosispora scoriae</name>
    <dbReference type="NCBI Taxonomy" id="643052"/>
    <lineage>
        <taxon>Bacteria</taxon>
        <taxon>Bacillati</taxon>
        <taxon>Actinomycetota</taxon>
        <taxon>Actinomycetes</taxon>
        <taxon>Micromonosporales</taxon>
        <taxon>Micromonosporaceae</taxon>
        <taxon>Allocatelliglobosispora</taxon>
    </lineage>
</organism>